<proteinExistence type="predicted"/>
<dbReference type="AlphaFoldDB" id="A0A9J6A5J6"/>
<organism evidence="1 2">
    <name type="scientific">Solanum commersonii</name>
    <name type="common">Commerson's wild potato</name>
    <name type="synonym">Commerson's nightshade</name>
    <dbReference type="NCBI Taxonomy" id="4109"/>
    <lineage>
        <taxon>Eukaryota</taxon>
        <taxon>Viridiplantae</taxon>
        <taxon>Streptophyta</taxon>
        <taxon>Embryophyta</taxon>
        <taxon>Tracheophyta</taxon>
        <taxon>Spermatophyta</taxon>
        <taxon>Magnoliopsida</taxon>
        <taxon>eudicotyledons</taxon>
        <taxon>Gunneridae</taxon>
        <taxon>Pentapetalae</taxon>
        <taxon>asterids</taxon>
        <taxon>lamiids</taxon>
        <taxon>Solanales</taxon>
        <taxon>Solanaceae</taxon>
        <taxon>Solanoideae</taxon>
        <taxon>Solaneae</taxon>
        <taxon>Solanum</taxon>
    </lineage>
</organism>
<protein>
    <submittedName>
        <fullName evidence="1">Uncharacterized protein</fullName>
    </submittedName>
</protein>
<evidence type="ECO:0000313" key="1">
    <source>
        <dbReference type="EMBL" id="KAG5619648.1"/>
    </source>
</evidence>
<gene>
    <name evidence="1" type="ORF">H5410_004866</name>
</gene>
<feature type="non-terminal residue" evidence="1">
    <location>
        <position position="1"/>
    </location>
</feature>
<reference evidence="1 2" key="1">
    <citation type="submission" date="2020-09" db="EMBL/GenBank/DDBJ databases">
        <title>De no assembly of potato wild relative species, Solanum commersonii.</title>
        <authorList>
            <person name="Cho K."/>
        </authorList>
    </citation>
    <scope>NUCLEOTIDE SEQUENCE [LARGE SCALE GENOMIC DNA]</scope>
    <source>
        <strain evidence="1">LZ3.2</strain>
        <tissue evidence="1">Leaf</tissue>
    </source>
</reference>
<dbReference type="Proteomes" id="UP000824120">
    <property type="component" value="Chromosome 2"/>
</dbReference>
<evidence type="ECO:0000313" key="2">
    <source>
        <dbReference type="Proteomes" id="UP000824120"/>
    </source>
</evidence>
<accession>A0A9J6A5J6</accession>
<comment type="caution">
    <text evidence="1">The sequence shown here is derived from an EMBL/GenBank/DDBJ whole genome shotgun (WGS) entry which is preliminary data.</text>
</comment>
<sequence>AIKEKHITILEQAIMKGILSCISKQHKERYYCSIQATNNMVWPHQVMLPCKALYCAIFKLIIGRSWKSNSLLVYSITSLMNGYYLPIQGYQEKHLTIIDQAIMEGILSCKSKLQKEGYYCSIQATNDMVWPHQVMLPCKDLYWAKFKLTIGWVLLLIRRLSKKTSNSSYQAWSCLTNASYS</sequence>
<dbReference type="EMBL" id="JACXVP010000002">
    <property type="protein sequence ID" value="KAG5619648.1"/>
    <property type="molecule type" value="Genomic_DNA"/>
</dbReference>
<keyword evidence="2" id="KW-1185">Reference proteome</keyword>
<name>A0A9J6A5J6_SOLCO</name>